<keyword evidence="3" id="KW-1185">Reference proteome</keyword>
<feature type="chain" id="PRO_5004880467" evidence="1">
    <location>
        <begin position="23"/>
        <end position="54"/>
    </location>
</feature>
<accession>W6QTD8</accession>
<evidence type="ECO:0000313" key="3">
    <source>
        <dbReference type="Proteomes" id="UP000030686"/>
    </source>
</evidence>
<evidence type="ECO:0000313" key="2">
    <source>
        <dbReference type="EMBL" id="CDM37394.1"/>
    </source>
</evidence>
<feature type="signal peptide" evidence="1">
    <location>
        <begin position="1"/>
        <end position="22"/>
    </location>
</feature>
<protein>
    <submittedName>
        <fullName evidence="2">Uncharacterized protein</fullName>
    </submittedName>
</protein>
<dbReference type="Proteomes" id="UP000030686">
    <property type="component" value="Unassembled WGS sequence"/>
</dbReference>
<keyword evidence="1" id="KW-0732">Signal</keyword>
<proteinExistence type="predicted"/>
<dbReference type="EMBL" id="HG792020">
    <property type="protein sequence ID" value="CDM37394.1"/>
    <property type="molecule type" value="Genomic_DNA"/>
</dbReference>
<organism evidence="2 3">
    <name type="scientific">Penicillium roqueforti (strain FM164)</name>
    <dbReference type="NCBI Taxonomy" id="1365484"/>
    <lineage>
        <taxon>Eukaryota</taxon>
        <taxon>Fungi</taxon>
        <taxon>Dikarya</taxon>
        <taxon>Ascomycota</taxon>
        <taxon>Pezizomycotina</taxon>
        <taxon>Eurotiomycetes</taxon>
        <taxon>Eurotiomycetidae</taxon>
        <taxon>Eurotiales</taxon>
        <taxon>Aspergillaceae</taxon>
        <taxon>Penicillium</taxon>
    </lineage>
</organism>
<dbReference type="AlphaFoldDB" id="W6QTD8"/>
<name>W6QTD8_PENRF</name>
<gene>
    <name evidence="2" type="ORF">PROQFM164_S06g000355</name>
</gene>
<reference evidence="2" key="1">
    <citation type="journal article" date="2014" name="Nat. Commun.">
        <title>Multiple recent horizontal transfers of a large genomic region in cheese making fungi.</title>
        <authorList>
            <person name="Cheeseman K."/>
            <person name="Ropars J."/>
            <person name="Renault P."/>
            <person name="Dupont J."/>
            <person name="Gouzy J."/>
            <person name="Branca A."/>
            <person name="Abraham A.L."/>
            <person name="Ceppi M."/>
            <person name="Conseiller E."/>
            <person name="Debuchy R."/>
            <person name="Malagnac F."/>
            <person name="Goarin A."/>
            <person name="Silar P."/>
            <person name="Lacoste S."/>
            <person name="Sallet E."/>
            <person name="Bensimon A."/>
            <person name="Giraud T."/>
            <person name="Brygoo Y."/>
        </authorList>
    </citation>
    <scope>NUCLEOTIDE SEQUENCE [LARGE SCALE GENOMIC DNA]</scope>
    <source>
        <strain evidence="2">FM164</strain>
    </source>
</reference>
<evidence type="ECO:0000256" key="1">
    <source>
        <dbReference type="SAM" id="SignalP"/>
    </source>
</evidence>
<sequence length="54" mass="5641">MRQFLGGLLLLLLVGFVATSHAVPSSAGVTIIMGPRDLNQAAIESFLRASMGLV</sequence>